<feature type="non-terminal residue" evidence="2">
    <location>
        <position position="93"/>
    </location>
</feature>
<proteinExistence type="predicted"/>
<accession>A0A3P7Q9D2</accession>
<organism evidence="2 3">
    <name type="scientific">Cylicostephanus goldi</name>
    <name type="common">Nematode worm</name>
    <dbReference type="NCBI Taxonomy" id="71465"/>
    <lineage>
        <taxon>Eukaryota</taxon>
        <taxon>Metazoa</taxon>
        <taxon>Ecdysozoa</taxon>
        <taxon>Nematoda</taxon>
        <taxon>Chromadorea</taxon>
        <taxon>Rhabditida</taxon>
        <taxon>Rhabditina</taxon>
        <taxon>Rhabditomorpha</taxon>
        <taxon>Strongyloidea</taxon>
        <taxon>Strongylidae</taxon>
        <taxon>Cylicostephanus</taxon>
    </lineage>
</organism>
<dbReference type="Proteomes" id="UP000271889">
    <property type="component" value="Unassembled WGS sequence"/>
</dbReference>
<name>A0A3P7Q9D2_CYLGO</name>
<evidence type="ECO:0000313" key="2">
    <source>
        <dbReference type="EMBL" id="VDN27059.1"/>
    </source>
</evidence>
<gene>
    <name evidence="2" type="ORF">CGOC_LOCUS10559</name>
</gene>
<sequence length="93" mass="10294">MVSQTAATPSTSSTPPSRPHSRRKLVLSRSNMDPDRAMDTLALIPSLWENFENATRSKPQTCHITIHESDEKLLIFRAYRQDPGLTLSSGGNA</sequence>
<protein>
    <submittedName>
        <fullName evidence="2">Uncharacterized protein</fullName>
    </submittedName>
</protein>
<keyword evidence="3" id="KW-1185">Reference proteome</keyword>
<dbReference type="AlphaFoldDB" id="A0A3P7Q9D2"/>
<feature type="region of interest" description="Disordered" evidence="1">
    <location>
        <begin position="1"/>
        <end position="32"/>
    </location>
</feature>
<evidence type="ECO:0000313" key="3">
    <source>
        <dbReference type="Proteomes" id="UP000271889"/>
    </source>
</evidence>
<evidence type="ECO:0000256" key="1">
    <source>
        <dbReference type="SAM" id="MobiDB-lite"/>
    </source>
</evidence>
<reference evidence="2 3" key="1">
    <citation type="submission" date="2018-11" db="EMBL/GenBank/DDBJ databases">
        <authorList>
            <consortium name="Pathogen Informatics"/>
        </authorList>
    </citation>
    <scope>NUCLEOTIDE SEQUENCE [LARGE SCALE GENOMIC DNA]</scope>
</reference>
<dbReference type="EMBL" id="UYRV01111840">
    <property type="protein sequence ID" value="VDN27059.1"/>
    <property type="molecule type" value="Genomic_DNA"/>
</dbReference>